<dbReference type="GO" id="GO:0050136">
    <property type="term" value="F:NADH dehydrogenase (quinone) (non-electrogenic) activity"/>
    <property type="evidence" value="ECO:0007669"/>
    <property type="project" value="UniProtKB-UniRule"/>
</dbReference>
<evidence type="ECO:0000256" key="12">
    <source>
        <dbReference type="RuleBase" id="RU003639"/>
    </source>
</evidence>
<sequence length="117" mass="13229">MSVHIPIFAMFIVAFLIGIGFLLVSVLLGPKRLSKEKLDPFDCGNPPMGTPRVQISIKYYVVAILFILFDVEAVFLYAWAIIFRDLGLFGLIEMFIFILILVGGLAYVWKKGALEWE</sequence>
<evidence type="ECO:0000256" key="2">
    <source>
        <dbReference type="ARBA" id="ARBA00008472"/>
    </source>
</evidence>
<dbReference type="GO" id="GO:0008137">
    <property type="term" value="F:NADH dehydrogenase (ubiquinone) activity"/>
    <property type="evidence" value="ECO:0007669"/>
    <property type="project" value="InterPro"/>
</dbReference>
<comment type="caution">
    <text evidence="13">The sequence shown here is derived from an EMBL/GenBank/DDBJ whole genome shotgun (WGS) entry which is preliminary data.</text>
</comment>
<dbReference type="GO" id="GO:0030964">
    <property type="term" value="C:NADH dehydrogenase complex"/>
    <property type="evidence" value="ECO:0007669"/>
    <property type="project" value="TreeGrafter"/>
</dbReference>
<dbReference type="HAMAP" id="MF_01394">
    <property type="entry name" value="NDH1_NuoA"/>
    <property type="match status" value="1"/>
</dbReference>
<comment type="subcellular location">
    <subcellularLocation>
        <location evidence="11 12">Cell membrane</location>
        <topology evidence="11 12">Multi-pass membrane protein</topology>
    </subcellularLocation>
    <subcellularLocation>
        <location evidence="1">Membrane</location>
        <topology evidence="1">Multi-pass membrane protein</topology>
    </subcellularLocation>
</comment>
<protein>
    <recommendedName>
        <fullName evidence="11">NADH-quinone oxidoreductase subunit A</fullName>
        <ecNumber evidence="11">7.1.1.-</ecNumber>
    </recommendedName>
    <alternativeName>
        <fullName evidence="11">NADH dehydrogenase I subunit A</fullName>
    </alternativeName>
    <alternativeName>
        <fullName evidence="11">NDH-1 subunit A</fullName>
    </alternativeName>
    <alternativeName>
        <fullName evidence="11">NUO1</fullName>
    </alternativeName>
</protein>
<keyword evidence="5 11" id="KW-0812">Transmembrane</keyword>
<evidence type="ECO:0000256" key="4">
    <source>
        <dbReference type="ARBA" id="ARBA00022475"/>
    </source>
</evidence>
<dbReference type="InterPro" id="IPR000440">
    <property type="entry name" value="NADH_UbQ/plastoQ_OxRdtase_su3"/>
</dbReference>
<keyword evidence="3 11" id="KW-0813">Transport</keyword>
<comment type="catalytic activity">
    <reaction evidence="11 12">
        <text>a quinone + NADH + 5 H(+)(in) = a quinol + NAD(+) + 4 H(+)(out)</text>
        <dbReference type="Rhea" id="RHEA:57888"/>
        <dbReference type="ChEBI" id="CHEBI:15378"/>
        <dbReference type="ChEBI" id="CHEBI:24646"/>
        <dbReference type="ChEBI" id="CHEBI:57540"/>
        <dbReference type="ChEBI" id="CHEBI:57945"/>
        <dbReference type="ChEBI" id="CHEBI:132124"/>
    </reaction>
</comment>
<dbReference type="AlphaFoldDB" id="A0A3A4P3A1"/>
<dbReference type="InterPro" id="IPR023043">
    <property type="entry name" value="NAD(P)H_OxRDtase_bac/plastid"/>
</dbReference>
<evidence type="ECO:0000256" key="11">
    <source>
        <dbReference type="HAMAP-Rule" id="MF_01394"/>
    </source>
</evidence>
<feature type="transmembrane region" description="Helical" evidence="11">
    <location>
        <begin position="59"/>
        <end position="82"/>
    </location>
</feature>
<dbReference type="GO" id="GO:0048038">
    <property type="term" value="F:quinone binding"/>
    <property type="evidence" value="ECO:0007669"/>
    <property type="project" value="UniProtKB-KW"/>
</dbReference>
<evidence type="ECO:0000256" key="5">
    <source>
        <dbReference type="ARBA" id="ARBA00022692"/>
    </source>
</evidence>
<evidence type="ECO:0000313" key="14">
    <source>
        <dbReference type="Proteomes" id="UP000265882"/>
    </source>
</evidence>
<dbReference type="EC" id="7.1.1.-" evidence="11"/>
<proteinExistence type="inferred from homology"/>
<accession>A0A3A4P3A1</accession>
<keyword evidence="4 11" id="KW-1003">Cell membrane</keyword>
<evidence type="ECO:0000256" key="1">
    <source>
        <dbReference type="ARBA" id="ARBA00004141"/>
    </source>
</evidence>
<keyword evidence="8 11" id="KW-1133">Transmembrane helix</keyword>
<comment type="function">
    <text evidence="11">NDH-1 shuttles electrons from NADH, via FMN and iron-sulfur (Fe-S) centers, to quinones in the respiratory chain. The immediate electron acceptor for the enzyme in this species is believed to be ubiquinone. Couples the redox reaction to proton translocation (for every two electrons transferred, four hydrogen ions are translocated across the cytoplasmic membrane), and thus conserves the redox energy in a proton gradient.</text>
</comment>
<dbReference type="EMBL" id="QZKU01000042">
    <property type="protein sequence ID" value="RJP23830.1"/>
    <property type="molecule type" value="Genomic_DNA"/>
</dbReference>
<evidence type="ECO:0000256" key="6">
    <source>
        <dbReference type="ARBA" id="ARBA00022719"/>
    </source>
</evidence>
<dbReference type="GO" id="GO:0005886">
    <property type="term" value="C:plasma membrane"/>
    <property type="evidence" value="ECO:0007669"/>
    <property type="project" value="UniProtKB-SubCell"/>
</dbReference>
<evidence type="ECO:0000256" key="8">
    <source>
        <dbReference type="ARBA" id="ARBA00022989"/>
    </source>
</evidence>
<evidence type="ECO:0000256" key="10">
    <source>
        <dbReference type="ARBA" id="ARBA00023136"/>
    </source>
</evidence>
<comment type="subunit">
    <text evidence="11">NDH-1 is composed of 14 different subunits. Subunits NuoA, H, J, K, L, M, N constitute the membrane sector of the complex.</text>
</comment>
<dbReference type="InterPro" id="IPR038430">
    <property type="entry name" value="NDAH_ubi_oxred_su3_sf"/>
</dbReference>
<keyword evidence="6 11" id="KW-0874">Quinone</keyword>
<dbReference type="Proteomes" id="UP000265882">
    <property type="component" value="Unassembled WGS sequence"/>
</dbReference>
<keyword evidence="11" id="KW-0830">Ubiquinone</keyword>
<evidence type="ECO:0000256" key="3">
    <source>
        <dbReference type="ARBA" id="ARBA00022448"/>
    </source>
</evidence>
<dbReference type="PANTHER" id="PTHR11058">
    <property type="entry name" value="NADH-UBIQUINONE OXIDOREDUCTASE CHAIN 3"/>
    <property type="match status" value="1"/>
</dbReference>
<keyword evidence="7 11" id="KW-1278">Translocase</keyword>
<organism evidence="13 14">
    <name type="scientific">Abyssobacteria bacterium (strain SURF_5)</name>
    <dbReference type="NCBI Taxonomy" id="2093360"/>
    <lineage>
        <taxon>Bacteria</taxon>
        <taxon>Pseudomonadati</taxon>
        <taxon>Candidatus Hydrogenedentota</taxon>
        <taxon>Candidatus Abyssobacteria</taxon>
    </lineage>
</organism>
<comment type="similarity">
    <text evidence="2 11 12">Belongs to the complex I subunit 3 family.</text>
</comment>
<dbReference type="PANTHER" id="PTHR11058:SF22">
    <property type="entry name" value="NADH-QUINONE OXIDOREDUCTASE SUBUNIT A"/>
    <property type="match status" value="1"/>
</dbReference>
<dbReference type="Pfam" id="PF00507">
    <property type="entry name" value="Oxidored_q4"/>
    <property type="match status" value="1"/>
</dbReference>
<keyword evidence="10 11" id="KW-0472">Membrane</keyword>
<reference evidence="13 14" key="1">
    <citation type="journal article" date="2017" name="ISME J.">
        <title>Energy and carbon metabolisms in a deep terrestrial subsurface fluid microbial community.</title>
        <authorList>
            <person name="Momper L."/>
            <person name="Jungbluth S.P."/>
            <person name="Lee M.D."/>
            <person name="Amend J.P."/>
        </authorList>
    </citation>
    <scope>NUCLEOTIDE SEQUENCE [LARGE SCALE GENOMIC DNA]</scope>
    <source>
        <strain evidence="13">SURF_5</strain>
    </source>
</reference>
<name>A0A3A4P3A1_ABYX5</name>
<dbReference type="Gene3D" id="1.20.58.1610">
    <property type="entry name" value="NADH:ubiquinone/plastoquinone oxidoreductase, chain 3"/>
    <property type="match status" value="1"/>
</dbReference>
<evidence type="ECO:0000256" key="9">
    <source>
        <dbReference type="ARBA" id="ARBA00023027"/>
    </source>
</evidence>
<gene>
    <name evidence="11" type="primary">nuoA</name>
    <name evidence="13" type="ORF">C4520_05125</name>
</gene>
<feature type="transmembrane region" description="Helical" evidence="11">
    <location>
        <begin position="88"/>
        <end position="109"/>
    </location>
</feature>
<keyword evidence="9 11" id="KW-0520">NAD</keyword>
<evidence type="ECO:0000313" key="13">
    <source>
        <dbReference type="EMBL" id="RJP23830.1"/>
    </source>
</evidence>
<feature type="transmembrane region" description="Helical" evidence="11">
    <location>
        <begin position="6"/>
        <end position="28"/>
    </location>
</feature>
<evidence type="ECO:0000256" key="7">
    <source>
        <dbReference type="ARBA" id="ARBA00022967"/>
    </source>
</evidence>